<keyword evidence="2" id="KW-0472">Membrane</keyword>
<dbReference type="GO" id="GO:0000155">
    <property type="term" value="F:phosphorelay sensor kinase activity"/>
    <property type="evidence" value="ECO:0007669"/>
    <property type="project" value="TreeGrafter"/>
</dbReference>
<evidence type="ECO:0000256" key="1">
    <source>
        <dbReference type="ARBA" id="ARBA00022553"/>
    </source>
</evidence>
<dbReference type="eggNOG" id="COG2208">
    <property type="taxonomic scope" value="Bacteria"/>
</dbReference>
<organism evidence="4 5">
    <name type="scientific">Bernardetia litoralis (strain ATCC 23117 / DSM 6794 / NBRC 15988 / NCIMB 1366 / Fx l1 / Sio-4)</name>
    <name type="common">Flexibacter litoralis</name>
    <dbReference type="NCBI Taxonomy" id="880071"/>
    <lineage>
        <taxon>Bacteria</taxon>
        <taxon>Pseudomonadati</taxon>
        <taxon>Bacteroidota</taxon>
        <taxon>Cytophagia</taxon>
        <taxon>Cytophagales</taxon>
        <taxon>Bernardetiaceae</taxon>
        <taxon>Bernardetia</taxon>
    </lineage>
</organism>
<protein>
    <submittedName>
        <fullName evidence="4">Putative periplasmic ligand-binding sensor domain protein</fullName>
    </submittedName>
</protein>
<dbReference type="InterPro" id="IPR015943">
    <property type="entry name" value="WD40/YVTN_repeat-like_dom_sf"/>
</dbReference>
<accession>I4APL7</accession>
<name>I4APL7_BERLS</name>
<dbReference type="eggNOG" id="COG3292">
    <property type="taxonomic scope" value="Bacteria"/>
</dbReference>
<dbReference type="Pfam" id="PF07495">
    <property type="entry name" value="Y_Y_Y"/>
    <property type="match status" value="1"/>
</dbReference>
<evidence type="ECO:0000313" key="4">
    <source>
        <dbReference type="EMBL" id="AFM05902.1"/>
    </source>
</evidence>
<feature type="transmembrane region" description="Helical" evidence="2">
    <location>
        <begin position="30"/>
        <end position="51"/>
    </location>
</feature>
<dbReference type="STRING" id="880071.Fleli_3584"/>
<evidence type="ECO:0000256" key="2">
    <source>
        <dbReference type="SAM" id="Phobius"/>
    </source>
</evidence>
<dbReference type="InterPro" id="IPR036457">
    <property type="entry name" value="PPM-type-like_dom_sf"/>
</dbReference>
<reference evidence="5" key="1">
    <citation type="submission" date="2012-06" db="EMBL/GenBank/DDBJ databases">
        <title>The complete genome of Flexibacter litoralis DSM 6794.</title>
        <authorList>
            <person name="Lucas S."/>
            <person name="Copeland A."/>
            <person name="Lapidus A."/>
            <person name="Glavina del Rio T."/>
            <person name="Dalin E."/>
            <person name="Tice H."/>
            <person name="Bruce D."/>
            <person name="Goodwin L."/>
            <person name="Pitluck S."/>
            <person name="Peters L."/>
            <person name="Ovchinnikova G."/>
            <person name="Lu M."/>
            <person name="Kyrpides N."/>
            <person name="Mavromatis K."/>
            <person name="Ivanova N."/>
            <person name="Brettin T."/>
            <person name="Detter J.C."/>
            <person name="Han C."/>
            <person name="Larimer F."/>
            <person name="Land M."/>
            <person name="Hauser L."/>
            <person name="Markowitz V."/>
            <person name="Cheng J.-F."/>
            <person name="Hugenholtz P."/>
            <person name="Woyke T."/>
            <person name="Wu D."/>
            <person name="Spring S."/>
            <person name="Lang E."/>
            <person name="Kopitz M."/>
            <person name="Brambilla E."/>
            <person name="Klenk H.-P."/>
            <person name="Eisen J.A."/>
        </authorList>
    </citation>
    <scope>NUCLEOTIDE SEQUENCE [LARGE SCALE GENOMIC DNA]</scope>
    <source>
        <strain evidence="5">ATCC 23117 / DSM 6794 / NBRC 15988 / NCIMB 1366 / Sio-4</strain>
    </source>
</reference>
<dbReference type="InterPro" id="IPR011110">
    <property type="entry name" value="Reg_prop"/>
</dbReference>
<keyword evidence="1" id="KW-0597">Phosphoprotein</keyword>
<evidence type="ECO:0000313" key="5">
    <source>
        <dbReference type="Proteomes" id="UP000006054"/>
    </source>
</evidence>
<dbReference type="InterPro" id="IPR013783">
    <property type="entry name" value="Ig-like_fold"/>
</dbReference>
<evidence type="ECO:0000259" key="3">
    <source>
        <dbReference type="SMART" id="SM00331"/>
    </source>
</evidence>
<dbReference type="PANTHER" id="PTHR43547">
    <property type="entry name" value="TWO-COMPONENT HISTIDINE KINASE"/>
    <property type="match status" value="1"/>
</dbReference>
<dbReference type="SMART" id="SM00331">
    <property type="entry name" value="PP2C_SIG"/>
    <property type="match status" value="1"/>
</dbReference>
<dbReference type="Gene3D" id="2.130.10.10">
    <property type="entry name" value="YVTN repeat-like/Quinoprotein amine dehydrogenase"/>
    <property type="match status" value="2"/>
</dbReference>
<dbReference type="Gene3D" id="3.60.40.10">
    <property type="entry name" value="PPM-type phosphatase domain"/>
    <property type="match status" value="1"/>
</dbReference>
<proteinExistence type="predicted"/>
<dbReference type="Pfam" id="PF07228">
    <property type="entry name" value="SpoIIE"/>
    <property type="match status" value="1"/>
</dbReference>
<dbReference type="HOGENOM" id="CLU_000445_28_2_10"/>
<dbReference type="InterPro" id="IPR011123">
    <property type="entry name" value="Y_Y_Y"/>
</dbReference>
<dbReference type="InterPro" id="IPR001932">
    <property type="entry name" value="PPM-type_phosphatase-like_dom"/>
</dbReference>
<dbReference type="SUPFAM" id="SSF63829">
    <property type="entry name" value="Calcium-dependent phosphotriesterase"/>
    <property type="match status" value="3"/>
</dbReference>
<gene>
    <name evidence="4" type="ordered locus">Fleli_3584</name>
</gene>
<dbReference type="AlphaFoldDB" id="I4APL7"/>
<dbReference type="RefSeq" id="WP_014799327.1">
    <property type="nucleotide sequence ID" value="NC_018018.1"/>
</dbReference>
<keyword evidence="2" id="KW-0812">Transmembrane</keyword>
<dbReference type="KEGG" id="fli:Fleli_3584"/>
<dbReference type="OrthoDB" id="9797097at2"/>
<feature type="transmembrane region" description="Helical" evidence="2">
    <location>
        <begin position="837"/>
        <end position="857"/>
    </location>
</feature>
<dbReference type="PANTHER" id="PTHR43547:SF2">
    <property type="entry name" value="HYBRID SIGNAL TRANSDUCTION HISTIDINE KINASE C"/>
    <property type="match status" value="1"/>
</dbReference>
<sequence length="1134" mass="128888" precursor="true">MHFFSLQKRNCKLLNTNNLFSFSTTTLHRFLFSLTFVVYFAASYFVSFSYAQDIRFSAITTAEGLSQNTITALIQDKQGFLWIGTPDGLHRYDGYSLVESKNLPNDSTSLINNSVTALVEDKNGDIWVGTEKGISKWIRNQNTFEQIKFNQIGAIPHTQIQSLFKDDKNNIWVGSKEGLSFYKDDKDEWIHFASNNQKLVALKNLSVAAITQDGKGNIWIGSDSLGLYKIALAQTNEQVTHFDIKNGLLDIHITSLASDTTTNTLWIGTIKGLQALHLDEINNQNEDNTKLFTSFINHQNDIHSISGNHITGLLVDRSGQLWVGTASQGINKYLNTKAGFIRHQKDVYNPFSLSDNTGIKVLFQDRTGVFWFGTAQGGLNKYDPEKIKFRLYRSVNDLRQNGIQDNNITCFFKDDEGKTWIGTKKAGIFRYNPKIANGWFTQYSRYSHGMPSDDVTGITQDLYGTTWCSTRDRGVGRFSYKNGNLTIIQYKKHWEGLPSSRIAKLFTDKKGEIWVLTFEGDLCKYSRALNDFEVKVEGEPNLTDNEIMLSAKSTNKNTIWVGTPTGAYLYDVTTEKIILDKRNDLKVWVSSIEEIGDSSVWFSSSKGLIRYLPQKDSLTYFSRKDGLTTDMIYSVVLGEDKNLWLSTNKGISRFSLKTLKAKSYDETNGLQGQDFLAGSYYKSNEGELFFGGKDGYNAFFPTEIKDDPLTPQIVFTEIDIFSKSLPFIDFITRVENPLDSYILTADSLTLDYEKTGFSLEFAALHFSDPKKNAYAYKMEGLDEEWTYVNAGRRFVNYPTLPYGNYVFRVKAANSDEVWNEEGTALYINVSTPVWERLWFRILGILMIVGIISAFYMARIRRSKNQQKLLELQVEERTKELQEKNKNMTDSLRYAKTIQTAILPPETDLKECLTEVFTVYEPLEIVSGDFYWFKNIDNIVYIAVADCTGHGVPGAFMSMIGSSILSDMVQQNKELKPCETLELLNQKIRTSLSQQDNRNSDGMDICFCKINLKTNQVWFSGAKRPLYITKKDGTFKEIKGDRKSIGGKKRANEKEFTTTEIQLESGDMIYLTSDGYADQPNQIGKKIGSLQLQDLLKNIGSLPAQKQKQEITDMLNVHKGDTKQRDDIAIMGIRM</sequence>
<dbReference type="EMBL" id="CP003345">
    <property type="protein sequence ID" value="AFM05902.1"/>
    <property type="molecule type" value="Genomic_DNA"/>
</dbReference>
<feature type="domain" description="PPM-type phosphatase" evidence="3">
    <location>
        <begin position="910"/>
        <end position="1134"/>
    </location>
</feature>
<dbReference type="Gene3D" id="2.60.40.10">
    <property type="entry name" value="Immunoglobulins"/>
    <property type="match status" value="1"/>
</dbReference>
<dbReference type="Pfam" id="PF07494">
    <property type="entry name" value="Reg_prop"/>
    <property type="match status" value="4"/>
</dbReference>
<keyword evidence="2" id="KW-1133">Transmembrane helix</keyword>
<dbReference type="Proteomes" id="UP000006054">
    <property type="component" value="Chromosome"/>
</dbReference>
<keyword evidence="5" id="KW-1185">Reference proteome</keyword>